<name>A0A9D7FF04_9RHOO</name>
<evidence type="ECO:0000313" key="7">
    <source>
        <dbReference type="Proteomes" id="UP000886602"/>
    </source>
</evidence>
<dbReference type="SUPFAM" id="SSF46785">
    <property type="entry name" value="Winged helix' DNA-binding domain"/>
    <property type="match status" value="1"/>
</dbReference>
<dbReference type="AlphaFoldDB" id="A0A9D7FF04"/>
<dbReference type="SUPFAM" id="SSF51206">
    <property type="entry name" value="cAMP-binding domain-like"/>
    <property type="match status" value="1"/>
</dbReference>
<dbReference type="PROSITE" id="PS51063">
    <property type="entry name" value="HTH_CRP_2"/>
    <property type="match status" value="1"/>
</dbReference>
<dbReference type="GO" id="GO:0003700">
    <property type="term" value="F:DNA-binding transcription factor activity"/>
    <property type="evidence" value="ECO:0007669"/>
    <property type="project" value="TreeGrafter"/>
</dbReference>
<sequence length="203" mass="22486">MFAGTPDVQLEQLARMAVHRKVKRHTTIVRAGDSTDSLFVIMSGRAKVLNRDTEGREVILTVLGVGECFGEMALIDGSPRSADVIAEENCDLLAIARGDFTRALAGNVNLCLNIMKSLVLRLRDANQKIESLALMDVYGRVAKLLFDSSVEEYGLRVIRRKVSKQDMAKMVGASREMVSRVMKDLEQRGYISVEAGRIVLNEN</sequence>
<proteinExistence type="predicted"/>
<dbReference type="Pfam" id="PF13545">
    <property type="entry name" value="HTH_Crp_2"/>
    <property type="match status" value="1"/>
</dbReference>
<dbReference type="PRINTS" id="PR00034">
    <property type="entry name" value="HTHCRP"/>
</dbReference>
<dbReference type="InterPro" id="IPR018490">
    <property type="entry name" value="cNMP-bd_dom_sf"/>
</dbReference>
<reference evidence="6" key="1">
    <citation type="submission" date="2020-10" db="EMBL/GenBank/DDBJ databases">
        <title>Connecting structure to function with the recovery of over 1000 high-quality activated sludge metagenome-assembled genomes encoding full-length rRNA genes using long-read sequencing.</title>
        <authorList>
            <person name="Singleton C.M."/>
            <person name="Petriglieri F."/>
            <person name="Kristensen J.M."/>
            <person name="Kirkegaard R.H."/>
            <person name="Michaelsen T.Y."/>
            <person name="Andersen M.H."/>
            <person name="Karst S.M."/>
            <person name="Dueholm M.S."/>
            <person name="Nielsen P.H."/>
            <person name="Albertsen M."/>
        </authorList>
    </citation>
    <scope>NUCLEOTIDE SEQUENCE</scope>
    <source>
        <strain evidence="6">EsbW_18-Q3-R4-48_MAXAC.044</strain>
    </source>
</reference>
<dbReference type="InterPro" id="IPR036388">
    <property type="entry name" value="WH-like_DNA-bd_sf"/>
</dbReference>
<evidence type="ECO:0000256" key="1">
    <source>
        <dbReference type="ARBA" id="ARBA00023015"/>
    </source>
</evidence>
<comment type="caution">
    <text evidence="6">The sequence shown here is derived from an EMBL/GenBank/DDBJ whole genome shotgun (WGS) entry which is preliminary data.</text>
</comment>
<dbReference type="PANTHER" id="PTHR24567">
    <property type="entry name" value="CRP FAMILY TRANSCRIPTIONAL REGULATORY PROTEIN"/>
    <property type="match status" value="1"/>
</dbReference>
<dbReference type="PROSITE" id="PS50042">
    <property type="entry name" value="CNMP_BINDING_3"/>
    <property type="match status" value="1"/>
</dbReference>
<dbReference type="PANTHER" id="PTHR24567:SF74">
    <property type="entry name" value="HTH-TYPE TRANSCRIPTIONAL REGULATOR ARCR"/>
    <property type="match status" value="1"/>
</dbReference>
<evidence type="ECO:0000259" key="5">
    <source>
        <dbReference type="PROSITE" id="PS51063"/>
    </source>
</evidence>
<dbReference type="Proteomes" id="UP000886602">
    <property type="component" value="Unassembled WGS sequence"/>
</dbReference>
<keyword evidence="3" id="KW-0804">Transcription</keyword>
<dbReference type="InterPro" id="IPR018488">
    <property type="entry name" value="cNMP-bd_CS"/>
</dbReference>
<protein>
    <submittedName>
        <fullName evidence="6">Crp/Fnr family transcriptional regulator</fullName>
    </submittedName>
</protein>
<dbReference type="Gene3D" id="1.10.10.10">
    <property type="entry name" value="Winged helix-like DNA-binding domain superfamily/Winged helix DNA-binding domain"/>
    <property type="match status" value="1"/>
</dbReference>
<accession>A0A9D7FF04</accession>
<evidence type="ECO:0000256" key="2">
    <source>
        <dbReference type="ARBA" id="ARBA00023125"/>
    </source>
</evidence>
<keyword evidence="2" id="KW-0238">DNA-binding</keyword>
<dbReference type="SMART" id="SM00419">
    <property type="entry name" value="HTH_CRP"/>
    <property type="match status" value="1"/>
</dbReference>
<dbReference type="EMBL" id="JADJNC010000016">
    <property type="protein sequence ID" value="MBK7423591.1"/>
    <property type="molecule type" value="Genomic_DNA"/>
</dbReference>
<evidence type="ECO:0000259" key="4">
    <source>
        <dbReference type="PROSITE" id="PS50042"/>
    </source>
</evidence>
<dbReference type="InterPro" id="IPR050397">
    <property type="entry name" value="Env_Response_Regulators"/>
</dbReference>
<gene>
    <name evidence="6" type="ORF">IPJ48_11085</name>
</gene>
<dbReference type="GO" id="GO:0005829">
    <property type="term" value="C:cytosol"/>
    <property type="evidence" value="ECO:0007669"/>
    <property type="project" value="TreeGrafter"/>
</dbReference>
<dbReference type="InterPro" id="IPR000595">
    <property type="entry name" value="cNMP-bd_dom"/>
</dbReference>
<dbReference type="SMART" id="SM00100">
    <property type="entry name" value="cNMP"/>
    <property type="match status" value="1"/>
</dbReference>
<evidence type="ECO:0000313" key="6">
    <source>
        <dbReference type="EMBL" id="MBK7423591.1"/>
    </source>
</evidence>
<dbReference type="Pfam" id="PF00027">
    <property type="entry name" value="cNMP_binding"/>
    <property type="match status" value="1"/>
</dbReference>
<dbReference type="CDD" id="cd00038">
    <property type="entry name" value="CAP_ED"/>
    <property type="match status" value="1"/>
</dbReference>
<dbReference type="InterPro" id="IPR014710">
    <property type="entry name" value="RmlC-like_jellyroll"/>
</dbReference>
<dbReference type="PROSITE" id="PS00889">
    <property type="entry name" value="CNMP_BINDING_2"/>
    <property type="match status" value="1"/>
</dbReference>
<dbReference type="InterPro" id="IPR012318">
    <property type="entry name" value="HTH_CRP"/>
</dbReference>
<dbReference type="InterPro" id="IPR036390">
    <property type="entry name" value="WH_DNA-bd_sf"/>
</dbReference>
<keyword evidence="1" id="KW-0805">Transcription regulation</keyword>
<feature type="domain" description="HTH crp-type" evidence="5">
    <location>
        <begin position="135"/>
        <end position="203"/>
    </location>
</feature>
<feature type="domain" description="Cyclic nucleotide-binding" evidence="4">
    <location>
        <begin position="1"/>
        <end position="121"/>
    </location>
</feature>
<dbReference type="Gene3D" id="2.60.120.10">
    <property type="entry name" value="Jelly Rolls"/>
    <property type="match status" value="1"/>
</dbReference>
<dbReference type="GO" id="GO:0003677">
    <property type="term" value="F:DNA binding"/>
    <property type="evidence" value="ECO:0007669"/>
    <property type="project" value="UniProtKB-KW"/>
</dbReference>
<evidence type="ECO:0000256" key="3">
    <source>
        <dbReference type="ARBA" id="ARBA00023163"/>
    </source>
</evidence>
<organism evidence="6 7">
    <name type="scientific">Candidatus Propionivibrio dominans</name>
    <dbReference type="NCBI Taxonomy" id="2954373"/>
    <lineage>
        <taxon>Bacteria</taxon>
        <taxon>Pseudomonadati</taxon>
        <taxon>Pseudomonadota</taxon>
        <taxon>Betaproteobacteria</taxon>
        <taxon>Rhodocyclales</taxon>
        <taxon>Rhodocyclaceae</taxon>
        <taxon>Propionivibrio</taxon>
    </lineage>
</organism>